<dbReference type="AlphaFoldDB" id="R0G6P4"/>
<dbReference type="EMBL" id="KB870843">
    <property type="protein sequence ID" value="EOA12169.1"/>
    <property type="molecule type" value="Genomic_DNA"/>
</dbReference>
<keyword evidence="2" id="KW-1185">Reference proteome</keyword>
<dbReference type="Proteomes" id="UP000029121">
    <property type="component" value="Unassembled WGS sequence"/>
</dbReference>
<organism evidence="1 2">
    <name type="scientific">Capsella rubella</name>
    <dbReference type="NCBI Taxonomy" id="81985"/>
    <lineage>
        <taxon>Eukaryota</taxon>
        <taxon>Viridiplantae</taxon>
        <taxon>Streptophyta</taxon>
        <taxon>Embryophyta</taxon>
        <taxon>Tracheophyta</taxon>
        <taxon>Spermatophyta</taxon>
        <taxon>Magnoliopsida</taxon>
        <taxon>eudicotyledons</taxon>
        <taxon>Gunneridae</taxon>
        <taxon>Pentapetalae</taxon>
        <taxon>rosids</taxon>
        <taxon>malvids</taxon>
        <taxon>Brassicales</taxon>
        <taxon>Brassicaceae</taxon>
        <taxon>Camelineae</taxon>
        <taxon>Capsella</taxon>
    </lineage>
</organism>
<accession>R0G6P4</accession>
<evidence type="ECO:0000313" key="1">
    <source>
        <dbReference type="EMBL" id="EOA12169.1"/>
    </source>
</evidence>
<proteinExistence type="predicted"/>
<reference evidence="2" key="1">
    <citation type="journal article" date="2013" name="Nat. Genet.">
        <title>The Capsella rubella genome and the genomic consequences of rapid mating system evolution.</title>
        <authorList>
            <person name="Slotte T."/>
            <person name="Hazzouri K.M."/>
            <person name="Agren J.A."/>
            <person name="Koenig D."/>
            <person name="Maumus F."/>
            <person name="Guo Y.L."/>
            <person name="Steige K."/>
            <person name="Platts A.E."/>
            <person name="Escobar J.S."/>
            <person name="Newman L.K."/>
            <person name="Wang W."/>
            <person name="Mandakova T."/>
            <person name="Vello E."/>
            <person name="Smith L.M."/>
            <person name="Henz S.R."/>
            <person name="Steffen J."/>
            <person name="Takuno S."/>
            <person name="Brandvain Y."/>
            <person name="Coop G."/>
            <person name="Andolfatto P."/>
            <person name="Hu T.T."/>
            <person name="Blanchette M."/>
            <person name="Clark R.M."/>
            <person name="Quesneville H."/>
            <person name="Nordborg M."/>
            <person name="Gaut B.S."/>
            <person name="Lysak M.A."/>
            <person name="Jenkins J."/>
            <person name="Grimwood J."/>
            <person name="Chapman J."/>
            <person name="Prochnik S."/>
            <person name="Shu S."/>
            <person name="Rokhsar D."/>
            <person name="Schmutz J."/>
            <person name="Weigel D."/>
            <person name="Wright S.I."/>
        </authorList>
    </citation>
    <scope>NUCLEOTIDE SEQUENCE [LARGE SCALE GENOMIC DNA]</scope>
    <source>
        <strain evidence="2">cv. Monte Gargano</strain>
    </source>
</reference>
<sequence>MFYRVKMSRKGNFRKLVRARAIGRWDRIGWVRIYPFDGCADIVWRDERRTVVENVSRLIICGGELI</sequence>
<name>R0G6P4_9BRAS</name>
<evidence type="ECO:0000313" key="2">
    <source>
        <dbReference type="Proteomes" id="UP000029121"/>
    </source>
</evidence>
<gene>
    <name evidence="1" type="ORF">CARUB_v10003934mg</name>
</gene>
<protein>
    <submittedName>
        <fullName evidence="1">Uncharacterized protein</fullName>
    </submittedName>
</protein>